<proteinExistence type="predicted"/>
<comment type="caution">
    <text evidence="1">The sequence shown here is derived from an EMBL/GenBank/DDBJ whole genome shotgun (WGS) entry which is preliminary data.</text>
</comment>
<evidence type="ECO:0000313" key="1">
    <source>
        <dbReference type="EMBL" id="MFC6441067.1"/>
    </source>
</evidence>
<evidence type="ECO:0000313" key="2">
    <source>
        <dbReference type="Proteomes" id="UP001596364"/>
    </source>
</evidence>
<dbReference type="EMBL" id="JBHSUS010000001">
    <property type="protein sequence ID" value="MFC6441067.1"/>
    <property type="molecule type" value="Genomic_DNA"/>
</dbReference>
<sequence length="141" mass="16292">MKYSNMLYKLMCDVHSFLDAAQIEITMANRDVAYRALADEPKPSLCQLGYELLLSKTTRRGLPIIQLPFRGRLTATFKPRNLDFIVEYTGGVHLDEWLKQRPPGSKYRLLTWPQYERICADYHTDQLLDRAATSTKLHSVA</sequence>
<accession>A0ABW1XLS3</accession>
<name>A0ABW1XLS3_9ALTE</name>
<dbReference type="Proteomes" id="UP001596364">
    <property type="component" value="Unassembled WGS sequence"/>
</dbReference>
<gene>
    <name evidence="1" type="ORF">ACFP85_13010</name>
</gene>
<organism evidence="1 2">
    <name type="scientific">Pseudobowmanella zhangzhouensis</name>
    <dbReference type="NCBI Taxonomy" id="1537679"/>
    <lineage>
        <taxon>Bacteria</taxon>
        <taxon>Pseudomonadati</taxon>
        <taxon>Pseudomonadota</taxon>
        <taxon>Gammaproteobacteria</taxon>
        <taxon>Alteromonadales</taxon>
        <taxon>Alteromonadaceae</taxon>
    </lineage>
</organism>
<reference evidence="2" key="1">
    <citation type="journal article" date="2019" name="Int. J. Syst. Evol. Microbiol.">
        <title>The Global Catalogue of Microorganisms (GCM) 10K type strain sequencing project: providing services to taxonomists for standard genome sequencing and annotation.</title>
        <authorList>
            <consortium name="The Broad Institute Genomics Platform"/>
            <consortium name="The Broad Institute Genome Sequencing Center for Infectious Disease"/>
            <person name="Wu L."/>
            <person name="Ma J."/>
        </authorList>
    </citation>
    <scope>NUCLEOTIDE SEQUENCE [LARGE SCALE GENOMIC DNA]</scope>
    <source>
        <strain evidence="2">CGMCC 1.16031</strain>
    </source>
</reference>
<keyword evidence="2" id="KW-1185">Reference proteome</keyword>
<protein>
    <submittedName>
        <fullName evidence="1">Uncharacterized protein</fullName>
    </submittedName>
</protein>
<dbReference type="RefSeq" id="WP_131258595.1">
    <property type="nucleotide sequence ID" value="NZ_JBHSUS010000001.1"/>
</dbReference>